<dbReference type="EMBL" id="VSWD01000002">
    <property type="protein sequence ID" value="KAK3107865.1"/>
    <property type="molecule type" value="Genomic_DNA"/>
</dbReference>
<dbReference type="Proteomes" id="UP001186944">
    <property type="component" value="Unassembled WGS sequence"/>
</dbReference>
<dbReference type="AlphaFoldDB" id="A0AA89CAD8"/>
<reference evidence="1" key="1">
    <citation type="submission" date="2019-08" db="EMBL/GenBank/DDBJ databases">
        <title>The improved chromosome-level genome for the pearl oyster Pinctada fucata martensii using PacBio sequencing and Hi-C.</title>
        <authorList>
            <person name="Zheng Z."/>
        </authorList>
    </citation>
    <scope>NUCLEOTIDE SEQUENCE</scope>
    <source>
        <strain evidence="1">ZZ-2019</strain>
        <tissue evidence="1">Adductor muscle</tissue>
    </source>
</reference>
<keyword evidence="2" id="KW-1185">Reference proteome</keyword>
<name>A0AA89CAD8_PINIB</name>
<comment type="caution">
    <text evidence="1">The sequence shown here is derived from an EMBL/GenBank/DDBJ whole genome shotgun (WGS) entry which is preliminary data.</text>
</comment>
<accession>A0AA89CAD8</accession>
<gene>
    <name evidence="1" type="ORF">FSP39_023881</name>
</gene>
<evidence type="ECO:0000313" key="1">
    <source>
        <dbReference type="EMBL" id="KAK3107865.1"/>
    </source>
</evidence>
<sequence length="67" mass="7916">MEFGTCYHGPLQESREKPWLKKGSKAHDALRKIVLDKRLLNSVPYYLNFRYCIVQLQFAMHNDCSNL</sequence>
<evidence type="ECO:0000313" key="2">
    <source>
        <dbReference type="Proteomes" id="UP001186944"/>
    </source>
</evidence>
<proteinExistence type="predicted"/>
<organism evidence="1 2">
    <name type="scientific">Pinctada imbricata</name>
    <name type="common">Atlantic pearl-oyster</name>
    <name type="synonym">Pinctada martensii</name>
    <dbReference type="NCBI Taxonomy" id="66713"/>
    <lineage>
        <taxon>Eukaryota</taxon>
        <taxon>Metazoa</taxon>
        <taxon>Spiralia</taxon>
        <taxon>Lophotrochozoa</taxon>
        <taxon>Mollusca</taxon>
        <taxon>Bivalvia</taxon>
        <taxon>Autobranchia</taxon>
        <taxon>Pteriomorphia</taxon>
        <taxon>Pterioida</taxon>
        <taxon>Pterioidea</taxon>
        <taxon>Pteriidae</taxon>
        <taxon>Pinctada</taxon>
    </lineage>
</organism>
<protein>
    <submittedName>
        <fullName evidence="1">Uncharacterized protein</fullName>
    </submittedName>
</protein>